<dbReference type="GO" id="GO:0032259">
    <property type="term" value="P:methylation"/>
    <property type="evidence" value="ECO:0007669"/>
    <property type="project" value="UniProtKB-KW"/>
</dbReference>
<dbReference type="InterPro" id="IPR050390">
    <property type="entry name" value="C5-Methyltransferase"/>
</dbReference>
<keyword evidence="1 5" id="KW-0489">Methyltransferase</keyword>
<comment type="catalytic activity">
    <reaction evidence="7">
        <text>a 2'-deoxycytidine in DNA + S-adenosyl-L-methionine = a 5-methyl-2'-deoxycytidine in DNA + S-adenosyl-L-homocysteine + H(+)</text>
        <dbReference type="Rhea" id="RHEA:13681"/>
        <dbReference type="Rhea" id="RHEA-COMP:11369"/>
        <dbReference type="Rhea" id="RHEA-COMP:11370"/>
        <dbReference type="ChEBI" id="CHEBI:15378"/>
        <dbReference type="ChEBI" id="CHEBI:57856"/>
        <dbReference type="ChEBI" id="CHEBI:59789"/>
        <dbReference type="ChEBI" id="CHEBI:85452"/>
        <dbReference type="ChEBI" id="CHEBI:85454"/>
        <dbReference type="EC" id="2.1.1.37"/>
    </reaction>
</comment>
<evidence type="ECO:0000256" key="4">
    <source>
        <dbReference type="ARBA" id="ARBA00022747"/>
    </source>
</evidence>
<evidence type="ECO:0000256" key="3">
    <source>
        <dbReference type="ARBA" id="ARBA00022691"/>
    </source>
</evidence>
<dbReference type="PRINTS" id="PR00105">
    <property type="entry name" value="C5METTRFRASE"/>
</dbReference>
<evidence type="ECO:0000256" key="5">
    <source>
        <dbReference type="PROSITE-ProRule" id="PRU01016"/>
    </source>
</evidence>
<dbReference type="InterPro" id="IPR018117">
    <property type="entry name" value="C5_DNA_meth_AS"/>
</dbReference>
<protein>
    <recommendedName>
        <fullName evidence="7">Cytosine-specific methyltransferase</fullName>
        <ecNumber evidence="7">2.1.1.37</ecNumber>
    </recommendedName>
</protein>
<dbReference type="EMBL" id="JAAOIW010000004">
    <property type="protein sequence ID" value="NHN30524.1"/>
    <property type="molecule type" value="Genomic_DNA"/>
</dbReference>
<dbReference type="Gene3D" id="3.90.120.10">
    <property type="entry name" value="DNA Methylase, subunit A, domain 2"/>
    <property type="match status" value="1"/>
</dbReference>
<evidence type="ECO:0000256" key="7">
    <source>
        <dbReference type="RuleBase" id="RU000417"/>
    </source>
</evidence>
<dbReference type="RefSeq" id="WP_166149723.1">
    <property type="nucleotide sequence ID" value="NZ_JAAOIW010000004.1"/>
</dbReference>
<evidence type="ECO:0000313" key="8">
    <source>
        <dbReference type="EMBL" id="NHN30524.1"/>
    </source>
</evidence>
<evidence type="ECO:0000256" key="1">
    <source>
        <dbReference type="ARBA" id="ARBA00022603"/>
    </source>
</evidence>
<comment type="similarity">
    <text evidence="5 6">Belongs to the class I-like SAM-binding methyltransferase superfamily. C5-methyltransferase family.</text>
</comment>
<keyword evidence="4" id="KW-0680">Restriction system</keyword>
<dbReference type="InterPro" id="IPR029063">
    <property type="entry name" value="SAM-dependent_MTases_sf"/>
</dbReference>
<dbReference type="PROSITE" id="PS00095">
    <property type="entry name" value="C5_MTASE_2"/>
    <property type="match status" value="1"/>
</dbReference>
<evidence type="ECO:0000256" key="2">
    <source>
        <dbReference type="ARBA" id="ARBA00022679"/>
    </source>
</evidence>
<dbReference type="NCBIfam" id="TIGR00675">
    <property type="entry name" value="dcm"/>
    <property type="match status" value="1"/>
</dbReference>
<dbReference type="Pfam" id="PF00145">
    <property type="entry name" value="DNA_methylase"/>
    <property type="match status" value="1"/>
</dbReference>
<dbReference type="PROSITE" id="PS51679">
    <property type="entry name" value="SAM_MT_C5"/>
    <property type="match status" value="1"/>
</dbReference>
<dbReference type="GO" id="GO:0008168">
    <property type="term" value="F:methyltransferase activity"/>
    <property type="evidence" value="ECO:0007669"/>
    <property type="project" value="UniProtKB-KW"/>
</dbReference>
<dbReference type="PANTHER" id="PTHR10629:SF52">
    <property type="entry name" value="DNA (CYTOSINE-5)-METHYLTRANSFERASE 1"/>
    <property type="match status" value="1"/>
</dbReference>
<accession>A0ABX0J2N3</accession>
<dbReference type="PANTHER" id="PTHR10629">
    <property type="entry name" value="CYTOSINE-SPECIFIC METHYLTRANSFERASE"/>
    <property type="match status" value="1"/>
</dbReference>
<dbReference type="Gene3D" id="3.40.50.150">
    <property type="entry name" value="Vaccinia Virus protein VP39"/>
    <property type="match status" value="1"/>
</dbReference>
<organism evidence="8 9">
    <name type="scientific">Paenibacillus agricola</name>
    <dbReference type="NCBI Taxonomy" id="2716264"/>
    <lineage>
        <taxon>Bacteria</taxon>
        <taxon>Bacillati</taxon>
        <taxon>Bacillota</taxon>
        <taxon>Bacilli</taxon>
        <taxon>Bacillales</taxon>
        <taxon>Paenibacillaceae</taxon>
        <taxon>Paenibacillus</taxon>
    </lineage>
</organism>
<feature type="active site" evidence="5">
    <location>
        <position position="151"/>
    </location>
</feature>
<dbReference type="InterPro" id="IPR031303">
    <property type="entry name" value="C5_meth_CS"/>
</dbReference>
<dbReference type="Proteomes" id="UP001165962">
    <property type="component" value="Unassembled WGS sequence"/>
</dbReference>
<keyword evidence="2 5" id="KW-0808">Transferase</keyword>
<dbReference type="PROSITE" id="PS00094">
    <property type="entry name" value="C5_MTASE_1"/>
    <property type="match status" value="1"/>
</dbReference>
<dbReference type="InterPro" id="IPR001525">
    <property type="entry name" value="C5_MeTfrase"/>
</dbReference>
<comment type="caution">
    <text evidence="8">The sequence shown here is derived from an EMBL/GenBank/DDBJ whole genome shotgun (WGS) entry which is preliminary data.</text>
</comment>
<evidence type="ECO:0000313" key="9">
    <source>
        <dbReference type="Proteomes" id="UP001165962"/>
    </source>
</evidence>
<evidence type="ECO:0000256" key="6">
    <source>
        <dbReference type="RuleBase" id="RU000416"/>
    </source>
</evidence>
<reference evidence="8" key="1">
    <citation type="submission" date="2020-03" db="EMBL/GenBank/DDBJ databases">
        <title>Draft sequencing of Paenibacilllus sp. S3N08.</title>
        <authorList>
            <person name="Kim D.-U."/>
        </authorList>
    </citation>
    <scope>NUCLEOTIDE SEQUENCE</scope>
    <source>
        <strain evidence="8">S3N08</strain>
    </source>
</reference>
<dbReference type="SUPFAM" id="SSF53335">
    <property type="entry name" value="S-adenosyl-L-methionine-dependent methyltransferases"/>
    <property type="match status" value="1"/>
</dbReference>
<dbReference type="EC" id="2.1.1.37" evidence="7"/>
<keyword evidence="9" id="KW-1185">Reference proteome</keyword>
<name>A0ABX0J2N3_9BACL</name>
<keyword evidence="3 5" id="KW-0949">S-adenosyl-L-methionine</keyword>
<gene>
    <name evidence="8" type="ORF">G9U52_11840</name>
</gene>
<dbReference type="CDD" id="cd00315">
    <property type="entry name" value="Cyt_C5_DNA_methylase"/>
    <property type="match status" value="1"/>
</dbReference>
<sequence>MKVDQRGRGKYRPAPNLSTEEIKQFLNERILEEKQTEAVIDLEGEVQPRDDKFNVVSLFCGAGGLDLGFELAGLQAEIGEQQALDAFANREVYKELREQSVFHTIFANDFFKEALETYTLNNPEHIKVLNGDIRKVKKFPRANLVLGGFPCPGFSGAGPRLIDDKRNFLYLQFIRCLTQSEPEIFVAENVKGMLTLGNGEVFRQIVEDFSAVGYTVYPNLVNSRNYGVPQLRERVFLVGVKNSIKDFQYELPQPSHGIGGQAYVTLEDAIGDLKDHPGDYYKGSFSSMYMSRNRKKNWDEQSFTIQASGRQAPLHPGGEPMRFIETDHWEFTEPIEENRRLSVTEVKRIQTFPDWYVFNPQHVELKNSHIDKKYKQIGNAVPVMLARSIALPIAKWVKQRLAHKHASAAKEQQETETVQH</sequence>
<proteinExistence type="inferred from homology"/>